<keyword evidence="1" id="KW-1133">Transmembrane helix</keyword>
<accession>A0A177AWM6</accession>
<name>A0A177AWM6_9BILA</name>
<comment type="caution">
    <text evidence="2">The sequence shown here is derived from an EMBL/GenBank/DDBJ whole genome shotgun (WGS) entry which is preliminary data.</text>
</comment>
<evidence type="ECO:0000313" key="2">
    <source>
        <dbReference type="EMBL" id="OAF65773.1"/>
    </source>
</evidence>
<dbReference type="AlphaFoldDB" id="A0A177AWM6"/>
<dbReference type="EMBL" id="LWCA01001153">
    <property type="protein sequence ID" value="OAF65773.1"/>
    <property type="molecule type" value="Genomic_DNA"/>
</dbReference>
<feature type="transmembrane region" description="Helical" evidence="1">
    <location>
        <begin position="79"/>
        <end position="100"/>
    </location>
</feature>
<protein>
    <submittedName>
        <fullName evidence="2">Uncharacterized protein</fullName>
    </submittedName>
</protein>
<feature type="transmembrane region" description="Helical" evidence="1">
    <location>
        <begin position="23"/>
        <end position="49"/>
    </location>
</feature>
<keyword evidence="1" id="KW-0812">Transmembrane</keyword>
<gene>
    <name evidence="2" type="ORF">A3Q56_06524</name>
</gene>
<sequence>MISEKKATHWNSSMHNMETCKEFYALIQITLRLILFTIAVYDVMIYFFYKNINIQNLLLNESFREVETKIAILQIEGNIIFITVVISICTFFMTTLAQLFKNRMFVMIDLFVNVLLKNNKIPIHIDNDNIQCNFKQNCALSILNIIVHGTRFLVFYSFGILSMASGS</sequence>
<organism evidence="2 3">
    <name type="scientific">Intoshia linei</name>
    <dbReference type="NCBI Taxonomy" id="1819745"/>
    <lineage>
        <taxon>Eukaryota</taxon>
        <taxon>Metazoa</taxon>
        <taxon>Spiralia</taxon>
        <taxon>Lophotrochozoa</taxon>
        <taxon>Mesozoa</taxon>
        <taxon>Orthonectida</taxon>
        <taxon>Rhopaluridae</taxon>
        <taxon>Intoshia</taxon>
    </lineage>
</organism>
<dbReference type="Proteomes" id="UP000078046">
    <property type="component" value="Unassembled WGS sequence"/>
</dbReference>
<keyword evidence="3" id="KW-1185">Reference proteome</keyword>
<evidence type="ECO:0000256" key="1">
    <source>
        <dbReference type="SAM" id="Phobius"/>
    </source>
</evidence>
<reference evidence="2 3" key="1">
    <citation type="submission" date="2016-04" db="EMBL/GenBank/DDBJ databases">
        <title>The genome of Intoshia linei affirms orthonectids as highly simplified spiralians.</title>
        <authorList>
            <person name="Mikhailov K.V."/>
            <person name="Slusarev G.S."/>
            <person name="Nikitin M.A."/>
            <person name="Logacheva M.D."/>
            <person name="Penin A."/>
            <person name="Aleoshin V."/>
            <person name="Panchin Y.V."/>
        </authorList>
    </citation>
    <scope>NUCLEOTIDE SEQUENCE [LARGE SCALE GENOMIC DNA]</scope>
    <source>
        <strain evidence="2">Intl2013</strain>
        <tissue evidence="2">Whole animal</tissue>
    </source>
</reference>
<keyword evidence="1" id="KW-0472">Membrane</keyword>
<evidence type="ECO:0000313" key="3">
    <source>
        <dbReference type="Proteomes" id="UP000078046"/>
    </source>
</evidence>
<proteinExistence type="predicted"/>